<gene>
    <name evidence="1" type="ORF">E3T28_02920</name>
</gene>
<name>A0ABY2JFD0_9MICO</name>
<dbReference type="EMBL" id="SOGQ01000013">
    <property type="protein sequence ID" value="TFD04401.1"/>
    <property type="molecule type" value="Genomic_DNA"/>
</dbReference>
<accession>A0ABY2JFD0</accession>
<evidence type="ECO:0000313" key="2">
    <source>
        <dbReference type="Proteomes" id="UP000297853"/>
    </source>
</evidence>
<protein>
    <submittedName>
        <fullName evidence="1">Uncharacterized protein</fullName>
    </submittedName>
</protein>
<keyword evidence="2" id="KW-1185">Reference proteome</keyword>
<dbReference type="RefSeq" id="WP_134427773.1">
    <property type="nucleotide sequence ID" value="NZ_SOGQ01000013.1"/>
</dbReference>
<evidence type="ECO:0000313" key="1">
    <source>
        <dbReference type="EMBL" id="TFD04401.1"/>
    </source>
</evidence>
<organism evidence="1 2">
    <name type="scientific">Cryobacterium sinapicolor</name>
    <dbReference type="NCBI Taxonomy" id="1259236"/>
    <lineage>
        <taxon>Bacteria</taxon>
        <taxon>Bacillati</taxon>
        <taxon>Actinomycetota</taxon>
        <taxon>Actinomycetes</taxon>
        <taxon>Micrococcales</taxon>
        <taxon>Microbacteriaceae</taxon>
        <taxon>Cryobacterium</taxon>
    </lineage>
</organism>
<reference evidence="1 2" key="1">
    <citation type="submission" date="2019-03" db="EMBL/GenBank/DDBJ databases">
        <title>Genomics of glacier-inhabiting Cryobacterium strains.</title>
        <authorList>
            <person name="Liu Q."/>
            <person name="Xin Y.-H."/>
        </authorList>
    </citation>
    <scope>NUCLEOTIDE SEQUENCE [LARGE SCALE GENOMIC DNA]</scope>
    <source>
        <strain evidence="1 2">TMT1-23-1</strain>
    </source>
</reference>
<proteinExistence type="predicted"/>
<comment type="caution">
    <text evidence="1">The sequence shown here is derived from an EMBL/GenBank/DDBJ whole genome shotgun (WGS) entry which is preliminary data.</text>
</comment>
<dbReference type="Proteomes" id="UP000297853">
    <property type="component" value="Unassembled WGS sequence"/>
</dbReference>
<sequence length="61" mass="6783">MPVSLSIRHPASGWRIRQLPIRGIEAVLELIRSEGNVRLEQERIPWAQALAQLKGVAAGSR</sequence>